<feature type="domain" description="HECT" evidence="4">
    <location>
        <begin position="240"/>
        <end position="273"/>
    </location>
</feature>
<evidence type="ECO:0000256" key="1">
    <source>
        <dbReference type="ARBA" id="ARBA00022786"/>
    </source>
</evidence>
<dbReference type="PROSITE" id="PS50237">
    <property type="entry name" value="HECT"/>
    <property type="match status" value="1"/>
</dbReference>
<dbReference type="InterPro" id="IPR035983">
    <property type="entry name" value="Hect_E3_ubiquitin_ligase"/>
</dbReference>
<dbReference type="Gene3D" id="3.90.1750.10">
    <property type="entry name" value="Hect, E3 ligase catalytic domains"/>
    <property type="match status" value="1"/>
</dbReference>
<feature type="compositionally biased region" description="Basic residues" evidence="3">
    <location>
        <begin position="120"/>
        <end position="130"/>
    </location>
</feature>
<comment type="caution">
    <text evidence="2">Lacks conserved residue(s) required for the propagation of feature annotation.</text>
</comment>
<dbReference type="OrthoDB" id="6157278at2759"/>
<feature type="compositionally biased region" description="Polar residues" evidence="3">
    <location>
        <begin position="142"/>
        <end position="171"/>
    </location>
</feature>
<sequence>MSKIGKECNLTCNFKLMRSVKDEVRFSLKILEGTTTASIKAECHRSKIYVLPDEQIYNSSDTSDEDHIAGGSNTNNPKQNVVLPNLHRSQRQQRPSHMRTLAVIANAIADLMNSPDTTRGRRTRRLSLRGRRPETIDVTERLNPSSTPGSATSDPEVQIRSTTEEANTGPSFQMIEDDEAGQDILNETLIISSVGNQLFEDLDLQTVISTIKNTYQEIPEKELKIRRNNIIKDVLQYYQDSTIINFKIKVIFEGEIGEDLGGLTRDMFLHFGKRHVRNFSKEKIALFPLFLSTEEEKLQIYLQLLEGCCVT</sequence>
<dbReference type="InterPro" id="IPR000569">
    <property type="entry name" value="HECT_dom"/>
</dbReference>
<dbReference type="GO" id="GO:0004842">
    <property type="term" value="F:ubiquitin-protein transferase activity"/>
    <property type="evidence" value="ECO:0007669"/>
    <property type="project" value="InterPro"/>
</dbReference>
<protein>
    <recommendedName>
        <fullName evidence="4">HECT domain-containing protein</fullName>
    </recommendedName>
</protein>
<evidence type="ECO:0000313" key="5">
    <source>
        <dbReference type="EMBL" id="CAC5358525.1"/>
    </source>
</evidence>
<dbReference type="Proteomes" id="UP000507470">
    <property type="component" value="Unassembled WGS sequence"/>
</dbReference>
<dbReference type="EMBL" id="CACVKT020000359">
    <property type="protein sequence ID" value="CAC5358525.1"/>
    <property type="molecule type" value="Genomic_DNA"/>
</dbReference>
<feature type="compositionally biased region" description="Basic and acidic residues" evidence="3">
    <location>
        <begin position="131"/>
        <end position="140"/>
    </location>
</feature>
<evidence type="ECO:0000313" key="6">
    <source>
        <dbReference type="Proteomes" id="UP000507470"/>
    </source>
</evidence>
<organism evidence="5 6">
    <name type="scientific">Mytilus coruscus</name>
    <name type="common">Sea mussel</name>
    <dbReference type="NCBI Taxonomy" id="42192"/>
    <lineage>
        <taxon>Eukaryota</taxon>
        <taxon>Metazoa</taxon>
        <taxon>Spiralia</taxon>
        <taxon>Lophotrochozoa</taxon>
        <taxon>Mollusca</taxon>
        <taxon>Bivalvia</taxon>
        <taxon>Autobranchia</taxon>
        <taxon>Pteriomorphia</taxon>
        <taxon>Mytilida</taxon>
        <taxon>Mytiloidea</taxon>
        <taxon>Mytilidae</taxon>
        <taxon>Mytilinae</taxon>
        <taxon>Mytilus</taxon>
    </lineage>
</organism>
<evidence type="ECO:0000259" key="4">
    <source>
        <dbReference type="PROSITE" id="PS50237"/>
    </source>
</evidence>
<reference evidence="5 6" key="1">
    <citation type="submission" date="2020-06" db="EMBL/GenBank/DDBJ databases">
        <authorList>
            <person name="Li R."/>
            <person name="Bekaert M."/>
        </authorList>
    </citation>
    <scope>NUCLEOTIDE SEQUENCE [LARGE SCALE GENOMIC DNA]</scope>
    <source>
        <strain evidence="6">wild</strain>
    </source>
</reference>
<accession>A0A6J7ZYY3</accession>
<evidence type="ECO:0000256" key="3">
    <source>
        <dbReference type="SAM" id="MobiDB-lite"/>
    </source>
</evidence>
<feature type="region of interest" description="Disordered" evidence="3">
    <location>
        <begin position="113"/>
        <end position="171"/>
    </location>
</feature>
<name>A0A6J7ZYY3_MYTCO</name>
<gene>
    <name evidence="5" type="ORF">MCOR_1746</name>
</gene>
<feature type="region of interest" description="Disordered" evidence="3">
    <location>
        <begin position="60"/>
        <end position="81"/>
    </location>
</feature>
<keyword evidence="1 2" id="KW-0833">Ubl conjugation pathway</keyword>
<dbReference type="SUPFAM" id="SSF56204">
    <property type="entry name" value="Hect, E3 ligase catalytic domain"/>
    <property type="match status" value="1"/>
</dbReference>
<keyword evidence="6" id="KW-1185">Reference proteome</keyword>
<evidence type="ECO:0000256" key="2">
    <source>
        <dbReference type="PROSITE-ProRule" id="PRU00104"/>
    </source>
</evidence>
<proteinExistence type="predicted"/>
<dbReference type="AlphaFoldDB" id="A0A6J7ZYY3"/>